<dbReference type="SUPFAM" id="SSF48452">
    <property type="entry name" value="TPR-like"/>
    <property type="match status" value="1"/>
</dbReference>
<evidence type="ECO:0000256" key="2">
    <source>
        <dbReference type="ARBA" id="ARBA00006275"/>
    </source>
</evidence>
<dbReference type="Pfam" id="PF07980">
    <property type="entry name" value="SusD_RagB"/>
    <property type="match status" value="1"/>
</dbReference>
<keyword evidence="3" id="KW-0732">Signal</keyword>
<dbReference type="GO" id="GO:0009279">
    <property type="term" value="C:cell outer membrane"/>
    <property type="evidence" value="ECO:0007669"/>
    <property type="project" value="UniProtKB-SubCell"/>
</dbReference>
<dbReference type="Gene3D" id="1.25.40.390">
    <property type="match status" value="1"/>
</dbReference>
<evidence type="ECO:0000256" key="4">
    <source>
        <dbReference type="ARBA" id="ARBA00023136"/>
    </source>
</evidence>
<keyword evidence="5" id="KW-0998">Cell outer membrane</keyword>
<evidence type="ECO:0000256" key="5">
    <source>
        <dbReference type="ARBA" id="ARBA00023237"/>
    </source>
</evidence>
<keyword evidence="4" id="KW-0472">Membrane</keyword>
<proteinExistence type="inferred from homology"/>
<dbReference type="InterPro" id="IPR033985">
    <property type="entry name" value="SusD-like_N"/>
</dbReference>
<comment type="caution">
    <text evidence="8">The sequence shown here is derived from an EMBL/GenBank/DDBJ whole genome shotgun (WGS) entry which is preliminary data.</text>
</comment>
<comment type="similarity">
    <text evidence="2">Belongs to the SusD family.</text>
</comment>
<name>A0A0C1L465_9BACT</name>
<gene>
    <name evidence="8" type="ORF">OI18_08150</name>
</gene>
<dbReference type="OrthoDB" id="5694214at2"/>
<evidence type="ECO:0000256" key="1">
    <source>
        <dbReference type="ARBA" id="ARBA00004442"/>
    </source>
</evidence>
<dbReference type="InterPro" id="IPR011990">
    <property type="entry name" value="TPR-like_helical_dom_sf"/>
</dbReference>
<dbReference type="Pfam" id="PF14322">
    <property type="entry name" value="SusD-like_3"/>
    <property type="match status" value="1"/>
</dbReference>
<evidence type="ECO:0000259" key="7">
    <source>
        <dbReference type="Pfam" id="PF14322"/>
    </source>
</evidence>
<feature type="domain" description="RagB/SusD" evidence="6">
    <location>
        <begin position="296"/>
        <end position="563"/>
    </location>
</feature>
<dbReference type="PROSITE" id="PS51257">
    <property type="entry name" value="PROKAR_LIPOPROTEIN"/>
    <property type="match status" value="1"/>
</dbReference>
<dbReference type="InterPro" id="IPR012944">
    <property type="entry name" value="SusD_RagB_dom"/>
</dbReference>
<dbReference type="EMBL" id="JSVC01000009">
    <property type="protein sequence ID" value="KIC94877.1"/>
    <property type="molecule type" value="Genomic_DNA"/>
</dbReference>
<accession>A0A0C1L465</accession>
<organism evidence="8 9">
    <name type="scientific">Flavihumibacter solisilvae</name>
    <dbReference type="NCBI Taxonomy" id="1349421"/>
    <lineage>
        <taxon>Bacteria</taxon>
        <taxon>Pseudomonadati</taxon>
        <taxon>Bacteroidota</taxon>
        <taxon>Chitinophagia</taxon>
        <taxon>Chitinophagales</taxon>
        <taxon>Chitinophagaceae</taxon>
        <taxon>Flavihumibacter</taxon>
    </lineage>
</organism>
<reference evidence="8 9" key="1">
    <citation type="submission" date="2014-11" db="EMBL/GenBank/DDBJ databases">
        <title>Genome sequence of Flavihumibacter solisilvae 3-3.</title>
        <authorList>
            <person name="Zhou G."/>
            <person name="Li M."/>
            <person name="Wang G."/>
        </authorList>
    </citation>
    <scope>NUCLEOTIDE SEQUENCE [LARGE SCALE GENOMIC DNA]</scope>
    <source>
        <strain evidence="8 9">3-3</strain>
    </source>
</reference>
<evidence type="ECO:0000259" key="6">
    <source>
        <dbReference type="Pfam" id="PF07980"/>
    </source>
</evidence>
<keyword evidence="9" id="KW-1185">Reference proteome</keyword>
<evidence type="ECO:0000313" key="9">
    <source>
        <dbReference type="Proteomes" id="UP000031408"/>
    </source>
</evidence>
<evidence type="ECO:0000256" key="3">
    <source>
        <dbReference type="ARBA" id="ARBA00022729"/>
    </source>
</evidence>
<comment type="subcellular location">
    <subcellularLocation>
        <location evidence="1">Cell outer membrane</location>
    </subcellularLocation>
</comment>
<evidence type="ECO:0000313" key="8">
    <source>
        <dbReference type="EMBL" id="KIC94877.1"/>
    </source>
</evidence>
<dbReference type="Proteomes" id="UP000031408">
    <property type="component" value="Unassembled WGS sequence"/>
</dbReference>
<dbReference type="RefSeq" id="WP_039138874.1">
    <property type="nucleotide sequence ID" value="NZ_JSVC01000009.1"/>
</dbReference>
<protein>
    <submittedName>
        <fullName evidence="8">Carbohydrate-binding protein SusD</fullName>
    </submittedName>
</protein>
<dbReference type="STRING" id="1349421.OI18_08150"/>
<dbReference type="AlphaFoldDB" id="A0A0C1L465"/>
<sequence length="564" mass="64078">MKKYILFIATAALAFAGCKKEFLNRPPEDQLSDDTYWTSESNVRIFAWDFYPRYFDGYGSGFTWGKYFSGQSLNDDFAPSAPTQFIKNIPTSASSTSWGFSWIRKANLYLNRIQTVPMEEAAVKHWSGIARFFRTLEYHNLVKRYGDVPWYGTVLGETDFDQLYKPRDSRALVVDSMLNDLKYAAENVRESDGDKGLHVNKAVVLAFMSRIMLYEGTYFKYHNIDQSKATIYLEAAKWAADQLITSAKYTIGDEYRSLFSSLSLASAKEIIMYRKYETGMITHALASYNYLEPQTGISKDAVDSYLANDGLPIGVSTAYQGDNGIDKVMANRDPRMYATVVNQLRISKYASNYSTSGFSLHKFLNESVKNLPEGGGSLNQTDAPIIRYAEVLLNYAEATAELGQLTQADLDKSVNVLRKRTGINMPNLQVMGDQPAINGVLYDDPSRDATVSSIIWEIRRERRIELMMEGFRYDDLRRWKKLDYTDTQANADINKGAWIRKADYPNTDVFIEGGAAEGYIIPATKAESQRPFLDPKVYLDPIPLDQIKLYEDNGYELKQNPGWQ</sequence>
<feature type="domain" description="SusD-like N-terminal" evidence="7">
    <location>
        <begin position="100"/>
        <end position="213"/>
    </location>
</feature>